<protein>
    <submittedName>
        <fullName evidence="3">DUF418 domain-containing protein</fullName>
    </submittedName>
</protein>
<evidence type="ECO:0000259" key="2">
    <source>
        <dbReference type="Pfam" id="PF04235"/>
    </source>
</evidence>
<dbReference type="Proteomes" id="UP000285456">
    <property type="component" value="Unassembled WGS sequence"/>
</dbReference>
<name>A0A417YMV2_9BACI</name>
<evidence type="ECO:0000256" key="1">
    <source>
        <dbReference type="SAM" id="Phobius"/>
    </source>
</evidence>
<keyword evidence="1" id="KW-1133">Transmembrane helix</keyword>
<sequence>MNAAPTKEKNRLAAIDAARGFAIFGIFIVNIGAFSAPYFIYGGATAVWNSTADRYTQALIDMFFQASFYTLFSLLFGFGIQLLKDRLVERNIRVSRFLAKRLTILVGFGVIHAFAIWHGDILLSYGLIGLLLLLFLKASNTSLLAWGAALLGGSVGLLSLALYETRSALGGSNQLAITQAITSYQSESLITIWEQNYNDWMNANGGIGFFFLIMVLLPLFLFGMYIARKRWLHEPEKHKTILRKLWLVSLIGFIGLKIGPYLVGNPLWLSYLQDNVGGTFSAIFYIISITFIAQRKIGQKIIQPFAAVGRMALTNYLMQSIICFILFYGIGFGLYGSIRPLAGVGMVLVVFIGQIFLSNWWLRRFRFGPFEWLWRSLTYGKRQPLRKLEG</sequence>
<feature type="transmembrane region" description="Helical" evidence="1">
    <location>
        <begin position="275"/>
        <end position="293"/>
    </location>
</feature>
<feature type="transmembrane region" description="Helical" evidence="1">
    <location>
        <begin position="121"/>
        <end position="136"/>
    </location>
</feature>
<accession>A0A417YMV2</accession>
<dbReference type="InterPro" id="IPR007349">
    <property type="entry name" value="DUF418"/>
</dbReference>
<keyword evidence="1" id="KW-0472">Membrane</keyword>
<keyword evidence="4" id="KW-1185">Reference proteome</keyword>
<dbReference type="PANTHER" id="PTHR30590">
    <property type="entry name" value="INNER MEMBRANE PROTEIN"/>
    <property type="match status" value="1"/>
</dbReference>
<feature type="transmembrane region" description="Helical" evidence="1">
    <location>
        <begin position="245"/>
        <end position="263"/>
    </location>
</feature>
<evidence type="ECO:0000313" key="4">
    <source>
        <dbReference type="Proteomes" id="UP000285456"/>
    </source>
</evidence>
<dbReference type="EMBL" id="QWEH01000002">
    <property type="protein sequence ID" value="RHW34635.1"/>
    <property type="molecule type" value="Genomic_DNA"/>
</dbReference>
<feature type="transmembrane region" description="Helical" evidence="1">
    <location>
        <begin position="62"/>
        <end position="83"/>
    </location>
</feature>
<dbReference type="InterPro" id="IPR052529">
    <property type="entry name" value="Bact_Transport_Assoc"/>
</dbReference>
<evidence type="ECO:0000313" key="3">
    <source>
        <dbReference type="EMBL" id="RHW34635.1"/>
    </source>
</evidence>
<feature type="domain" description="DUF418" evidence="2">
    <location>
        <begin position="227"/>
        <end position="381"/>
    </location>
</feature>
<organism evidence="3 4">
    <name type="scientific">Oceanobacillus profundus</name>
    <dbReference type="NCBI Taxonomy" id="372463"/>
    <lineage>
        <taxon>Bacteria</taxon>
        <taxon>Bacillati</taxon>
        <taxon>Bacillota</taxon>
        <taxon>Bacilli</taxon>
        <taxon>Bacillales</taxon>
        <taxon>Bacillaceae</taxon>
        <taxon>Oceanobacillus</taxon>
    </lineage>
</organism>
<feature type="transmembrane region" description="Helical" evidence="1">
    <location>
        <begin position="143"/>
        <end position="163"/>
    </location>
</feature>
<dbReference type="OrthoDB" id="9807744at2"/>
<proteinExistence type="predicted"/>
<feature type="transmembrane region" description="Helical" evidence="1">
    <location>
        <begin position="341"/>
        <end position="362"/>
    </location>
</feature>
<feature type="transmembrane region" description="Helical" evidence="1">
    <location>
        <begin position="95"/>
        <end position="115"/>
    </location>
</feature>
<feature type="transmembrane region" description="Helical" evidence="1">
    <location>
        <begin position="21"/>
        <end position="42"/>
    </location>
</feature>
<feature type="transmembrane region" description="Helical" evidence="1">
    <location>
        <begin position="313"/>
        <end position="335"/>
    </location>
</feature>
<feature type="transmembrane region" description="Helical" evidence="1">
    <location>
        <begin position="206"/>
        <end position="225"/>
    </location>
</feature>
<dbReference type="AlphaFoldDB" id="A0A417YMV2"/>
<gene>
    <name evidence="3" type="ORF">D1B32_04390</name>
</gene>
<keyword evidence="1" id="KW-0812">Transmembrane</keyword>
<dbReference type="Pfam" id="PF04235">
    <property type="entry name" value="DUF418"/>
    <property type="match status" value="1"/>
</dbReference>
<reference evidence="3 4" key="1">
    <citation type="journal article" date="2007" name="Int. J. Syst. Evol. Microbiol.">
        <title>Oceanobacillus profundus sp. nov., isolated from a deep-sea sediment core.</title>
        <authorList>
            <person name="Kim Y.G."/>
            <person name="Choi D.H."/>
            <person name="Hyun S."/>
            <person name="Cho B.C."/>
        </authorList>
    </citation>
    <scope>NUCLEOTIDE SEQUENCE [LARGE SCALE GENOMIC DNA]</scope>
    <source>
        <strain evidence="3 4">DSM 18246</strain>
    </source>
</reference>
<dbReference type="PANTHER" id="PTHR30590:SF2">
    <property type="entry name" value="INNER MEMBRANE PROTEIN"/>
    <property type="match status" value="1"/>
</dbReference>
<comment type="caution">
    <text evidence="3">The sequence shown here is derived from an EMBL/GenBank/DDBJ whole genome shotgun (WGS) entry which is preliminary data.</text>
</comment>